<evidence type="ECO:0000313" key="2">
    <source>
        <dbReference type="Proteomes" id="UP000474676"/>
    </source>
</evidence>
<dbReference type="PANTHER" id="PTHR37804:SF1">
    <property type="entry name" value="CDAA REGULATORY PROTEIN CDAR"/>
    <property type="match status" value="1"/>
</dbReference>
<dbReference type="AlphaFoldDB" id="A0A6L5Y2M1"/>
<protein>
    <recommendedName>
        <fullName evidence="3">YbbR-like protein</fullName>
    </recommendedName>
</protein>
<dbReference type="InterPro" id="IPR053154">
    <property type="entry name" value="c-di-AMP_regulator"/>
</dbReference>
<dbReference type="Pfam" id="PF07949">
    <property type="entry name" value="YbbR"/>
    <property type="match status" value="4"/>
</dbReference>
<dbReference type="InterPro" id="IPR012505">
    <property type="entry name" value="YbbR"/>
</dbReference>
<evidence type="ECO:0008006" key="3">
    <source>
        <dbReference type="Google" id="ProtNLM"/>
    </source>
</evidence>
<sequence length="406" mass="42995">MLQSKKGNLIISLILALILWFYVVGEMNPTTNKTYRNIPITLTNTQTLQDNGMAVVSTSSEKMSITITGKRSAVNKVRSADISATVDVSEAAAGNNQLRVNISVPNSVDVKDQSLNRITVNVQKRISASRPVRILYSGSGGANTEATTTSVDPKQVTVSGARSQVNKVSYVKGLVNVSDIKTSETVISARLTPVDADGNEVSNVTLSQNRANVKTVLYYTKKVALTVPVKGENSGDYKRTWKAPSTVVIKGNRNAIDKISSVTAKTIDLSDVAESTTLKIEPNLPDGVELADTSDNLTMKVTVKGSSAGNTGISKTFSISGKKVELSDVDNDLNASITTGTVRVTVTGTKNQMSRIDSGDIRVSASCDGLNEGTHSVSVKASCGKDHNGIAVTPAQITVILTDKSN</sequence>
<accession>A0A6L5Y2M1</accession>
<dbReference type="Proteomes" id="UP000474676">
    <property type="component" value="Unassembled WGS sequence"/>
</dbReference>
<dbReference type="GeneID" id="303113931"/>
<dbReference type="Gene3D" id="2.170.120.40">
    <property type="entry name" value="YbbR-like domain"/>
    <property type="match status" value="2"/>
</dbReference>
<dbReference type="RefSeq" id="WP_154573426.1">
    <property type="nucleotide sequence ID" value="NZ_JAXFFR010000040.1"/>
</dbReference>
<proteinExistence type="predicted"/>
<keyword evidence="2" id="KW-1185">Reference proteome</keyword>
<organism evidence="1 2">
    <name type="scientific">Hornefia butyriciproducens</name>
    <dbReference type="NCBI Taxonomy" id="2652293"/>
    <lineage>
        <taxon>Bacteria</taxon>
        <taxon>Bacillati</taxon>
        <taxon>Bacillota</taxon>
        <taxon>Clostridia</taxon>
        <taxon>Peptostreptococcales</taxon>
        <taxon>Anaerovoracaceae</taxon>
        <taxon>Hornefia</taxon>
    </lineage>
</organism>
<name>A0A6L5Y2M1_9FIRM</name>
<gene>
    <name evidence="1" type="ORF">FYJ64_01210</name>
</gene>
<comment type="caution">
    <text evidence="1">The sequence shown here is derived from an EMBL/GenBank/DDBJ whole genome shotgun (WGS) entry which is preliminary data.</text>
</comment>
<evidence type="ECO:0000313" key="1">
    <source>
        <dbReference type="EMBL" id="MST50949.1"/>
    </source>
</evidence>
<reference evidence="1 2" key="1">
    <citation type="submission" date="2019-08" db="EMBL/GenBank/DDBJ databases">
        <title>In-depth cultivation of the pig gut microbiome towards novel bacterial diversity and tailored functional studies.</title>
        <authorList>
            <person name="Wylensek D."/>
            <person name="Hitch T.C.A."/>
            <person name="Clavel T."/>
        </authorList>
    </citation>
    <scope>NUCLEOTIDE SEQUENCE [LARGE SCALE GENOMIC DNA]</scope>
    <source>
        <strain evidence="1 2">WCA-MUC-591-APC-3H</strain>
    </source>
</reference>
<dbReference type="EMBL" id="VUMZ01000001">
    <property type="protein sequence ID" value="MST50949.1"/>
    <property type="molecule type" value="Genomic_DNA"/>
</dbReference>
<dbReference type="Gene3D" id="2.170.120.30">
    <property type="match status" value="2"/>
</dbReference>
<dbReference type="PANTHER" id="PTHR37804">
    <property type="entry name" value="CDAA REGULATORY PROTEIN CDAR"/>
    <property type="match status" value="1"/>
</dbReference>